<proteinExistence type="inferred from homology"/>
<dbReference type="HAMAP" id="MF_00095">
    <property type="entry name" value="SfsA"/>
    <property type="match status" value="1"/>
</dbReference>
<gene>
    <name evidence="1 4" type="primary">sfsA</name>
    <name evidence="4" type="ORF">C3L24_00155</name>
</gene>
<dbReference type="InterPro" id="IPR040452">
    <property type="entry name" value="SfsA_C"/>
</dbReference>
<reference evidence="4 5" key="1">
    <citation type="submission" date="2018-01" db="EMBL/GenBank/DDBJ databases">
        <title>Novel co-symbiosis in the lucinid bivalve Phacoides pectinatus.</title>
        <authorList>
            <person name="Lim S.J."/>
            <person name="Davis B.G."/>
            <person name="Gill D.E."/>
            <person name="Engel A.S."/>
            <person name="Anderson L.C."/>
            <person name="Campbell B.J."/>
        </authorList>
    </citation>
    <scope>NUCLEOTIDE SEQUENCE [LARGE SCALE GENOMIC DNA]</scope>
    <source>
        <strain evidence="4">N3_P5</strain>
    </source>
</reference>
<dbReference type="InterPro" id="IPR041465">
    <property type="entry name" value="SfsA_N"/>
</dbReference>
<dbReference type="NCBIfam" id="TIGR00230">
    <property type="entry name" value="sfsA"/>
    <property type="match status" value="1"/>
</dbReference>
<comment type="similarity">
    <text evidence="1">Belongs to the SfsA family.</text>
</comment>
<evidence type="ECO:0000256" key="1">
    <source>
        <dbReference type="HAMAP-Rule" id="MF_00095"/>
    </source>
</evidence>
<evidence type="ECO:0000313" key="4">
    <source>
        <dbReference type="EMBL" id="PUE05784.1"/>
    </source>
</evidence>
<organism evidence="4 5">
    <name type="scientific">Candidatus Sedimenticola endophacoides</name>
    <dbReference type="NCBI Taxonomy" id="2548426"/>
    <lineage>
        <taxon>Bacteria</taxon>
        <taxon>Pseudomonadati</taxon>
        <taxon>Pseudomonadota</taxon>
        <taxon>Gammaproteobacteria</taxon>
        <taxon>Chromatiales</taxon>
        <taxon>Sedimenticolaceae</taxon>
        <taxon>Sedimenticola</taxon>
    </lineage>
</organism>
<dbReference type="Proteomes" id="UP000250928">
    <property type="component" value="Unassembled WGS sequence"/>
</dbReference>
<dbReference type="Gene3D" id="3.40.1350.60">
    <property type="match status" value="1"/>
</dbReference>
<dbReference type="GO" id="GO:0003677">
    <property type="term" value="F:DNA binding"/>
    <property type="evidence" value="ECO:0007669"/>
    <property type="project" value="InterPro"/>
</dbReference>
<dbReference type="CDD" id="cd22359">
    <property type="entry name" value="SfsA-like_bacterial"/>
    <property type="match status" value="1"/>
</dbReference>
<feature type="domain" description="SfsA N-terminal OB" evidence="3">
    <location>
        <begin position="12"/>
        <end position="78"/>
    </location>
</feature>
<protein>
    <recommendedName>
        <fullName evidence="1">Sugar fermentation stimulation protein homolog</fullName>
    </recommendedName>
</protein>
<dbReference type="Pfam" id="PF03749">
    <property type="entry name" value="SfsA"/>
    <property type="match status" value="1"/>
</dbReference>
<feature type="domain" description="Sugar fermentation stimulation protein C-terminal" evidence="2">
    <location>
        <begin position="83"/>
        <end position="220"/>
    </location>
</feature>
<dbReference type="EMBL" id="PQCO01000016">
    <property type="protein sequence ID" value="PUE05784.1"/>
    <property type="molecule type" value="Genomic_DNA"/>
</dbReference>
<sequence>MQLPPLTRGRIVSRYKRFLADVELPDGSLVTAHCPNTGRMTGCWRPGAPVEVSYSDNPRRKLSWTLERVDMGQGWVGVNTARVNAVVAEAIGEGRIPSLGGYSELRREVRVQRLGHPPSRLDLSLTGGGGADVLVEVKCATLWDGGRLRFPDAVSERGRKHVELLRTLAGEGLRAVLVFAVNRPEGDCFSPAWEIDPDYSRALAVAAGEGVEVLALRIEHHARAMLGGDLLRVDLHG</sequence>
<comment type="caution">
    <text evidence="4">The sequence shown here is derived from an EMBL/GenBank/DDBJ whole genome shotgun (WGS) entry which is preliminary data.</text>
</comment>
<evidence type="ECO:0000313" key="5">
    <source>
        <dbReference type="Proteomes" id="UP000250928"/>
    </source>
</evidence>
<dbReference type="Gene3D" id="2.40.50.580">
    <property type="match status" value="1"/>
</dbReference>
<dbReference type="AlphaFoldDB" id="A0A6N4E3S8"/>
<evidence type="ECO:0000259" key="2">
    <source>
        <dbReference type="Pfam" id="PF03749"/>
    </source>
</evidence>
<evidence type="ECO:0000259" key="3">
    <source>
        <dbReference type="Pfam" id="PF17746"/>
    </source>
</evidence>
<dbReference type="Pfam" id="PF17746">
    <property type="entry name" value="SfsA_N"/>
    <property type="match status" value="1"/>
</dbReference>
<name>A0A6N4E3S8_9GAMM</name>
<dbReference type="PANTHER" id="PTHR30545:SF2">
    <property type="entry name" value="SUGAR FERMENTATION STIMULATION PROTEIN A"/>
    <property type="match status" value="1"/>
</dbReference>
<accession>A0A6N4E3S8</accession>
<dbReference type="InterPro" id="IPR005224">
    <property type="entry name" value="SfsA"/>
</dbReference>
<dbReference type="PANTHER" id="PTHR30545">
    <property type="entry name" value="SUGAR FERMENTATION STIMULATION PROTEIN A"/>
    <property type="match status" value="1"/>
</dbReference>